<dbReference type="EMBL" id="VIVQ01000002">
    <property type="protein sequence ID" value="TWE10475.1"/>
    <property type="molecule type" value="Genomic_DNA"/>
</dbReference>
<name>A0A561E4D3_9MICO</name>
<dbReference type="RefSeq" id="WP_145229457.1">
    <property type="nucleotide sequence ID" value="NZ_VIVQ01000002.1"/>
</dbReference>
<feature type="compositionally biased region" description="Acidic residues" evidence="1">
    <location>
        <begin position="585"/>
        <end position="596"/>
    </location>
</feature>
<proteinExistence type="predicted"/>
<feature type="region of interest" description="Disordered" evidence="1">
    <location>
        <begin position="563"/>
        <end position="596"/>
    </location>
</feature>
<accession>A0A561E4D3</accession>
<dbReference type="Proteomes" id="UP000318297">
    <property type="component" value="Unassembled WGS sequence"/>
</dbReference>
<protein>
    <submittedName>
        <fullName evidence="2">Uncharacterized protein</fullName>
    </submittedName>
</protein>
<sequence length="910" mass="99695">MSAGRTESTSLVVPELLQGQWTTAIISTFGANLTFFESRLMGQLAQVPLRIILADGQQLLRGLEEAARTGQRHRLANKAYVAAPIRHPHAAHAKVILLLGPTSGRLIAGSGNLSYDGYASPGELWHVYEYDDDQPEHLKQFTAARAFFDSLADRKHIDPPAIDLLQTAWGNSTWLPSEVPAQASLVNNFDRPLIAQLRDAASDPVLEMVVHAPFHDKDCAALDQLLTTFQPKRLRLLVTHATSAETTSIERILGADPSRTVELVDVVDEPSTYLHAKWVHLIHSKSETLLTGSANLSRSALLRTTAAGNIEAGIISAGARGAFDGIYAHVQRQPVTNLGSLGLSIHEVAPDDEAVIDGLVALWSRLDGNQLAVTFSAAVPLTSKFQLEDDAGDELEVVSVTIDDNMATFVLAKRSADRLAEGGRVVVYVDGDADQRSVMWPYHLRDLRHRLKIAGQREQLPRVGTLPDQDAELYDLLRELDQTLIIDREAAWRIASPGKTADDGGGGSDSGDVVRLDELDWERVRRDPRYRAYNPRGRAPGTAPTDIQVILAAIARRLGDLGISSPDTGSDDDDLAHEGDVGLDANDEATDDELEDELTRHRLPVSTRTRMAFDRFVRRYGDALSDSGFVDDLGPVVAVTNAVIFNHILSRLLEREAVSPRYALAALLATWQFLWGTCEEGGVTKGLDTETLDVVRTILKDSESRAETLRGLVSALGYEDAENVWTSLRNVTRYLLTDSEFALDAVLVSEAAGDPSMSLMVLDELTQLAEWYAERELFDFVLAGVGLPASAAGWRVESVRRAGRDYRSVTFIVHPPVEKLTVELMRDLLQRAAVATYFAGNDGDYIRVRLDGNGKSVAYWDEAAGEGVVMVDDEVEELDPIDPPWPVWSLRLDDVRSELDAAAPSQAEPA</sequence>
<evidence type="ECO:0000313" key="3">
    <source>
        <dbReference type="Proteomes" id="UP000318297"/>
    </source>
</evidence>
<gene>
    <name evidence="2" type="ORF">BKA23_2837</name>
</gene>
<organism evidence="2 3">
    <name type="scientific">Rudaeicoccus suwonensis</name>
    <dbReference type="NCBI Taxonomy" id="657409"/>
    <lineage>
        <taxon>Bacteria</taxon>
        <taxon>Bacillati</taxon>
        <taxon>Actinomycetota</taxon>
        <taxon>Actinomycetes</taxon>
        <taxon>Micrococcales</taxon>
        <taxon>Dermacoccaceae</taxon>
        <taxon>Rudaeicoccus</taxon>
    </lineage>
</organism>
<comment type="caution">
    <text evidence="2">The sequence shown here is derived from an EMBL/GenBank/DDBJ whole genome shotgun (WGS) entry which is preliminary data.</text>
</comment>
<keyword evidence="3" id="KW-1185">Reference proteome</keyword>
<dbReference type="Gene3D" id="3.30.870.10">
    <property type="entry name" value="Endonuclease Chain A"/>
    <property type="match status" value="1"/>
</dbReference>
<dbReference type="AlphaFoldDB" id="A0A561E4D3"/>
<dbReference type="OrthoDB" id="3777082at2"/>
<reference evidence="2 3" key="1">
    <citation type="submission" date="2019-06" db="EMBL/GenBank/DDBJ databases">
        <title>Sequencing the genomes of 1000 actinobacteria strains.</title>
        <authorList>
            <person name="Klenk H.-P."/>
        </authorList>
    </citation>
    <scope>NUCLEOTIDE SEQUENCE [LARGE SCALE GENOMIC DNA]</scope>
    <source>
        <strain evidence="2 3">DSM 19560</strain>
    </source>
</reference>
<evidence type="ECO:0000313" key="2">
    <source>
        <dbReference type="EMBL" id="TWE10475.1"/>
    </source>
</evidence>
<evidence type="ECO:0000256" key="1">
    <source>
        <dbReference type="SAM" id="MobiDB-lite"/>
    </source>
</evidence>